<evidence type="ECO:0000256" key="4">
    <source>
        <dbReference type="ARBA" id="ARBA00022705"/>
    </source>
</evidence>
<feature type="compositionally biased region" description="Polar residues" evidence="7">
    <location>
        <begin position="263"/>
        <end position="276"/>
    </location>
</feature>
<comment type="subcellular location">
    <subcellularLocation>
        <location evidence="1">Nucleus</location>
    </subcellularLocation>
</comment>
<comment type="function">
    <text evidence="6">Essential component of the RMI complex, a complex that plays an important role in the processing of homologous recombination intermediates to limit DNA crossover formation in cells. Promotes TOP3A binding to double Holliday junctions (DHJ) and hence stimulates TOP3A-mediated dissolution. Required for BLM phosphorylation during mitosis. Within the BLM complex, required for BLM and TOP3A stability.</text>
</comment>
<dbReference type="InterPro" id="IPR044881">
    <property type="entry name" value="RMI1_N_N_sf"/>
</dbReference>
<feature type="domain" description="RecQ mediated genome instability protein 1 OB-fold" evidence="8">
    <location>
        <begin position="66"/>
        <end position="200"/>
    </location>
</feature>
<evidence type="ECO:0000256" key="5">
    <source>
        <dbReference type="ARBA" id="ARBA00023242"/>
    </source>
</evidence>
<feature type="compositionally biased region" description="Basic and acidic residues" evidence="7">
    <location>
        <begin position="227"/>
        <end position="241"/>
    </location>
</feature>
<sequence length="506" mass="56144">MNHAEFVSQKLSREHIQVTDSWLQACISHVRSENSTRSLSSDEMYRQVYHQLLFSDLNDMGTSCLPASALTAHRLILKSSYFLQVDSIRDVSQPAYSQLLKLTGGENENTAVQAEPREAPAPWEAKTTRMLKLEVSDGTHRIQAFEFEVVASLTSSLPPGAKIIITGPLECRRGVVFLKSNSVRVLGGVVETLKAENCQKAVLSRAINRPVPDTQEVARPNSNNNNREVRIGREAHSDRTATGRASLEDSASNHSPQRPAETSRWNRGSTASTVPMSSNRSTSNYSNRNTVPVDTSEAMDAADDILLSQVNLEDIETLPDAEPLLEDPFEDDVDEDILREQLDFQANVESVVPPVESMHEGESEGRAASHSPSETVLPFTKLSLVLKDGKPPETPEVVVIKGYIATPTSKLRQSPEETWCLSVIVSDDTANLEVDIDERLLTKWLDITVPEVKRRKRLSSNFKQTFNDRVAQCQEKMSRLNGLLSISFSGKTGELPVLTDYDDWDG</sequence>
<proteinExistence type="evidence at transcript level"/>
<evidence type="ECO:0000259" key="10">
    <source>
        <dbReference type="Pfam" id="PF21000"/>
    </source>
</evidence>
<reference evidence="11" key="1">
    <citation type="journal article" date="2015" name="Sci. Rep.">
        <title>Tissue- and time-dependent transcription in Ixodes ricinus salivary glands and midguts when blood feeding on the vertebrate host.</title>
        <authorList>
            <person name="Kotsyfakis M."/>
            <person name="Schwarz A."/>
            <person name="Erhart J."/>
            <person name="Ribeiro J.M."/>
        </authorList>
    </citation>
    <scope>NUCLEOTIDE SEQUENCE</scope>
    <source>
        <tissue evidence="11">Salivary gland and midgut</tissue>
    </source>
</reference>
<dbReference type="Gene3D" id="2.40.50.770">
    <property type="entry name" value="RecQ-mediated genome instability protein Rmi1, C-terminal domain"/>
    <property type="match status" value="1"/>
</dbReference>
<evidence type="ECO:0000256" key="7">
    <source>
        <dbReference type="SAM" id="MobiDB-lite"/>
    </source>
</evidence>
<evidence type="ECO:0000256" key="3">
    <source>
        <dbReference type="ARBA" id="ARBA00018987"/>
    </source>
</evidence>
<dbReference type="GO" id="GO:0000724">
    <property type="term" value="P:double-strand break repair via homologous recombination"/>
    <property type="evidence" value="ECO:0007669"/>
    <property type="project" value="TreeGrafter"/>
</dbReference>
<dbReference type="GO" id="GO:0000166">
    <property type="term" value="F:nucleotide binding"/>
    <property type="evidence" value="ECO:0007669"/>
    <property type="project" value="InterPro"/>
</dbReference>
<evidence type="ECO:0000259" key="8">
    <source>
        <dbReference type="Pfam" id="PF08585"/>
    </source>
</evidence>
<accession>V5IDS1</accession>
<dbReference type="PANTHER" id="PTHR14790:SF15">
    <property type="entry name" value="RECQ-MEDIATED GENOME INSTABILITY PROTEIN 1"/>
    <property type="match status" value="1"/>
</dbReference>
<dbReference type="Gene3D" id="2.40.50.510">
    <property type="match status" value="1"/>
</dbReference>
<comment type="similarity">
    <text evidence="2">Belongs to the RMI1 family.</text>
</comment>
<evidence type="ECO:0000256" key="2">
    <source>
        <dbReference type="ARBA" id="ARBA00006395"/>
    </source>
</evidence>
<protein>
    <recommendedName>
        <fullName evidence="3">RecQ-mediated genome instability protein 1</fullName>
    </recommendedName>
</protein>
<dbReference type="SMART" id="SM01161">
    <property type="entry name" value="DUF1767"/>
    <property type="match status" value="1"/>
</dbReference>
<dbReference type="InterPro" id="IPR042470">
    <property type="entry name" value="RMI1_N_C_sf"/>
</dbReference>
<dbReference type="GO" id="GO:0016604">
    <property type="term" value="C:nuclear body"/>
    <property type="evidence" value="ECO:0007669"/>
    <property type="project" value="TreeGrafter"/>
</dbReference>
<dbReference type="Pfam" id="PF21000">
    <property type="entry name" value="RMI1_N_N"/>
    <property type="match status" value="1"/>
</dbReference>
<dbReference type="EMBL" id="GANP01011447">
    <property type="protein sequence ID" value="JAB73021.1"/>
    <property type="molecule type" value="mRNA"/>
</dbReference>
<dbReference type="GO" id="GO:0000712">
    <property type="term" value="P:resolution of meiotic recombination intermediates"/>
    <property type="evidence" value="ECO:0007669"/>
    <property type="project" value="TreeGrafter"/>
</dbReference>
<dbReference type="InterPro" id="IPR032199">
    <property type="entry name" value="RMI1_C"/>
</dbReference>
<dbReference type="GO" id="GO:0006260">
    <property type="term" value="P:DNA replication"/>
    <property type="evidence" value="ECO:0007669"/>
    <property type="project" value="UniProtKB-KW"/>
</dbReference>
<dbReference type="PANTHER" id="PTHR14790">
    <property type="entry name" value="RECQ-MEDIATED GENOME INSTABILITY PROTEIN 1 RMI1"/>
    <property type="match status" value="1"/>
</dbReference>
<dbReference type="GO" id="GO:0031422">
    <property type="term" value="C:RecQ family helicase-topoisomerase III complex"/>
    <property type="evidence" value="ECO:0007669"/>
    <property type="project" value="TreeGrafter"/>
</dbReference>
<dbReference type="Gene3D" id="1.10.8.1020">
    <property type="entry name" value="RecQ-mediated genome instability protein 1, N-terminal domain"/>
    <property type="match status" value="1"/>
</dbReference>
<feature type="domain" description="RMI1 N-terminal" evidence="10">
    <location>
        <begin position="11"/>
        <end position="59"/>
    </location>
</feature>
<feature type="region of interest" description="Disordered" evidence="7">
    <location>
        <begin position="212"/>
        <end position="293"/>
    </location>
</feature>
<name>V5IDS1_IXORI</name>
<dbReference type="InterPro" id="IPR049363">
    <property type="entry name" value="RMI1_N"/>
</dbReference>
<evidence type="ECO:0000313" key="11">
    <source>
        <dbReference type="EMBL" id="JAB73021.1"/>
    </source>
</evidence>
<dbReference type="FunFam" id="2.40.50.770:FF:000002">
    <property type="entry name" value="recQ-mediated genome instability protein 1"/>
    <property type="match status" value="1"/>
</dbReference>
<dbReference type="Pfam" id="PF08585">
    <property type="entry name" value="RMI1_N_C"/>
    <property type="match status" value="1"/>
</dbReference>
<feature type="compositionally biased region" description="Low complexity" evidence="7">
    <location>
        <begin position="277"/>
        <end position="290"/>
    </location>
</feature>
<keyword evidence="5" id="KW-0539">Nucleus</keyword>
<evidence type="ECO:0000256" key="6">
    <source>
        <dbReference type="ARBA" id="ARBA00024977"/>
    </source>
</evidence>
<organism evidence="11">
    <name type="scientific">Ixodes ricinus</name>
    <name type="common">Common tick</name>
    <name type="synonym">Acarus ricinus</name>
    <dbReference type="NCBI Taxonomy" id="34613"/>
    <lineage>
        <taxon>Eukaryota</taxon>
        <taxon>Metazoa</taxon>
        <taxon>Ecdysozoa</taxon>
        <taxon>Arthropoda</taxon>
        <taxon>Chelicerata</taxon>
        <taxon>Arachnida</taxon>
        <taxon>Acari</taxon>
        <taxon>Parasitiformes</taxon>
        <taxon>Ixodida</taxon>
        <taxon>Ixodoidea</taxon>
        <taxon>Ixodidae</taxon>
        <taxon>Ixodinae</taxon>
        <taxon>Ixodes</taxon>
    </lineage>
</organism>
<keyword evidence="4" id="KW-0235">DNA replication</keyword>
<evidence type="ECO:0000256" key="1">
    <source>
        <dbReference type="ARBA" id="ARBA00004123"/>
    </source>
</evidence>
<evidence type="ECO:0000259" key="9">
    <source>
        <dbReference type="Pfam" id="PF16099"/>
    </source>
</evidence>
<dbReference type="InterPro" id="IPR013894">
    <property type="entry name" value="RMI1_OB"/>
</dbReference>
<dbReference type="Pfam" id="PF16099">
    <property type="entry name" value="RMI1_C"/>
    <property type="match status" value="1"/>
</dbReference>
<dbReference type="AlphaFoldDB" id="V5IDS1"/>
<feature type="domain" description="RecQ-mediated genome instability protein 1 C-terminal OB-fold" evidence="9">
    <location>
        <begin position="378"/>
        <end position="502"/>
    </location>
</feature>